<accession>A0ABR4NBD2</accession>
<dbReference type="Gene3D" id="1.10.510.10">
    <property type="entry name" value="Transferase(Phosphotransferase) domain 1"/>
    <property type="match status" value="1"/>
</dbReference>
<evidence type="ECO:0000256" key="1">
    <source>
        <dbReference type="SAM" id="MobiDB-lite"/>
    </source>
</evidence>
<dbReference type="PROSITE" id="PS50011">
    <property type="entry name" value="PROTEIN_KINASE_DOM"/>
    <property type="match status" value="1"/>
</dbReference>
<dbReference type="SUPFAM" id="SSF48371">
    <property type="entry name" value="ARM repeat"/>
    <property type="match status" value="1"/>
</dbReference>
<feature type="compositionally biased region" description="Polar residues" evidence="1">
    <location>
        <begin position="521"/>
        <end position="540"/>
    </location>
</feature>
<dbReference type="PANTHER" id="PTHR12984">
    <property type="entry name" value="SCY1-RELATED S/T PROTEIN KINASE-LIKE"/>
    <property type="match status" value="1"/>
</dbReference>
<evidence type="ECO:0000259" key="2">
    <source>
        <dbReference type="PROSITE" id="PS50011"/>
    </source>
</evidence>
<dbReference type="InterPro" id="IPR051177">
    <property type="entry name" value="CIK-Related_Protein"/>
</dbReference>
<feature type="compositionally biased region" description="Low complexity" evidence="1">
    <location>
        <begin position="1016"/>
        <end position="1026"/>
    </location>
</feature>
<feature type="compositionally biased region" description="Polar residues" evidence="1">
    <location>
        <begin position="831"/>
        <end position="848"/>
    </location>
</feature>
<feature type="region of interest" description="Disordered" evidence="1">
    <location>
        <begin position="521"/>
        <end position="573"/>
    </location>
</feature>
<keyword evidence="4" id="KW-1185">Reference proteome</keyword>
<feature type="compositionally biased region" description="Low complexity" evidence="1">
    <location>
        <begin position="1100"/>
        <end position="1112"/>
    </location>
</feature>
<feature type="compositionally biased region" description="Low complexity" evidence="1">
    <location>
        <begin position="936"/>
        <end position="951"/>
    </location>
</feature>
<dbReference type="PANTHER" id="PTHR12984:SF3">
    <property type="entry name" value="N-TERMINAL KINASE-LIKE PROTEIN"/>
    <property type="match status" value="1"/>
</dbReference>
<feature type="compositionally biased region" description="Low complexity" evidence="1">
    <location>
        <begin position="1044"/>
        <end position="1081"/>
    </location>
</feature>
<dbReference type="InterPro" id="IPR011009">
    <property type="entry name" value="Kinase-like_dom_sf"/>
</dbReference>
<gene>
    <name evidence="3" type="ORF">HK105_203616</name>
</gene>
<dbReference type="EMBL" id="JADGIZ020000014">
    <property type="protein sequence ID" value="KAL2916837.1"/>
    <property type="molecule type" value="Genomic_DNA"/>
</dbReference>
<dbReference type="SUPFAM" id="SSF56112">
    <property type="entry name" value="Protein kinase-like (PK-like)"/>
    <property type="match status" value="1"/>
</dbReference>
<organism evidence="3 4">
    <name type="scientific">Polyrhizophydium stewartii</name>
    <dbReference type="NCBI Taxonomy" id="2732419"/>
    <lineage>
        <taxon>Eukaryota</taxon>
        <taxon>Fungi</taxon>
        <taxon>Fungi incertae sedis</taxon>
        <taxon>Chytridiomycota</taxon>
        <taxon>Chytridiomycota incertae sedis</taxon>
        <taxon>Chytridiomycetes</taxon>
        <taxon>Rhizophydiales</taxon>
        <taxon>Rhizophydiales incertae sedis</taxon>
        <taxon>Polyrhizophydium</taxon>
    </lineage>
</organism>
<dbReference type="InterPro" id="IPR016024">
    <property type="entry name" value="ARM-type_fold"/>
</dbReference>
<dbReference type="Gene3D" id="1.25.10.10">
    <property type="entry name" value="Leucine-rich Repeat Variant"/>
    <property type="match status" value="1"/>
</dbReference>
<comment type="caution">
    <text evidence="3">The sequence shown here is derived from an EMBL/GenBank/DDBJ whole genome shotgun (WGS) entry which is preliminary data.</text>
</comment>
<protein>
    <recommendedName>
        <fullName evidence="2">Protein kinase domain-containing protein</fullName>
    </recommendedName>
</protein>
<dbReference type="InterPro" id="IPR000719">
    <property type="entry name" value="Prot_kinase_dom"/>
</dbReference>
<feature type="region of interest" description="Disordered" evidence="1">
    <location>
        <begin position="830"/>
        <end position="863"/>
    </location>
</feature>
<name>A0ABR4NBD2_9FUNG</name>
<evidence type="ECO:0000313" key="3">
    <source>
        <dbReference type="EMBL" id="KAL2916837.1"/>
    </source>
</evidence>
<sequence>MGAAESTIAASYRLLQPDGSPVSGTPAAGDGAHPRLFAAVHKATGTRASVFRFSLPLHSGTSGVAVPAGSGASLGSPAADDMAGVQHGAGGAAAADDIASVLASGMNRLKTMRHPGIIKFVSGEVRGGTAFVVTEPVQRISAALPAMCEEEVCLGIFNLLKTVEFMHSLGVCHNSIHLDSIYLAEDRRWVLGNLEFARNFDQITPRFTTLLHSYLPEDLILPEDTDPSLPKDPQSSRDCFALGRVISTIIAPLVSQQKLAPSSTAFAWGQLNDLTTQLSVRSPSERPTVRMVLDAPFFRNNVLIEIVERFLKQIRVIAPAFKERMFQQLFTKFQCLPSKTVNDFVLPMLLKYELFSEPGADEFFLELLSPSPALPARPISSPFEPQPVISRDAYARHIVPFIRRAFTVRQFETRLFLLRALDRFVDVACDVDETLLESVVIPELVLGLLDADDAIYVQSVCGIAKCLPRYCQLICDKRRHADGDPVATPASDATAPGPSFAGLSTAISGAGALPAARLSGSANKGAQSKRPSSMINSGRSSAGGDVGALSDDQKQPRQPTLARKRSAPLLRTPSSHELEQYKPLFPPLGLVEDTLIPHALRICISDSVEPELLWHLLDSLAVVWKRLSVLIARNKAYDPNELTRMTRSLIKCFHLLIRVLPVDAKIEFFCNRLCGNLEQGGDASAFAVVWIPRLIELAIPFLRDDNREVRRHVSAAVMRMLTIMSTALDRTPTIARKREQTSLVTKLQRAYGANRRVQHLFPKSGPRRSRAPSHGVSPAFESGVNFAAAQASSAPGLSMSPDSVPGANANSWPRQMRERLDSFSGVEVSVPESSLPRSSDAAAQTLSASHKARLQYSVPRSESGDSYTAAHFGAADMSTDSATADVAGIGRDSVVHVHEHETWETSWDDFGDEDHVDEGGAAAVHAPLPSANNGDSLTSSSATSAPVTSLSRDNARKAGAAADVNGDPKQDCATPEAGSAADLSLQRTEPPAAMAQRPPLANGSAHPSRLSAHGVPLSASASAPASLPAPPASLTGETGAYANRSSAVPPTPSAAARSPTRLVVRSASSASAHDGASTTDSPTRSVFSDSTSGHDAQALGPSGTSSSFGPTGKYVKRDVLKQKREAKHAETLRRKTSSSSFKVGVVASPNLADSRVMSPTTATAGGPALLPSAATVTAAAAPTARAEKVAVALVQEPAPASAEIDYFKDMVPAQVRKTGILAAATAATVAMTGSIQRTSETLLSDLGELSGIRAAKPPTAGRVAFQGSSTDLADMALGWGEDLDEDISLDNVRLE</sequence>
<reference evidence="3 4" key="1">
    <citation type="submission" date="2023-09" db="EMBL/GenBank/DDBJ databases">
        <title>Pangenome analysis of Batrachochytrium dendrobatidis and related Chytrids.</title>
        <authorList>
            <person name="Yacoub M.N."/>
            <person name="Stajich J.E."/>
            <person name="James T.Y."/>
        </authorList>
    </citation>
    <scope>NUCLEOTIDE SEQUENCE [LARGE SCALE GENOMIC DNA]</scope>
    <source>
        <strain evidence="3 4">JEL0888</strain>
    </source>
</reference>
<dbReference type="Proteomes" id="UP001527925">
    <property type="component" value="Unassembled WGS sequence"/>
</dbReference>
<feature type="domain" description="Protein kinase" evidence="2">
    <location>
        <begin position="22"/>
        <end position="298"/>
    </location>
</feature>
<feature type="region of interest" description="Disordered" evidence="1">
    <location>
        <begin position="924"/>
        <end position="1120"/>
    </location>
</feature>
<dbReference type="InterPro" id="IPR011989">
    <property type="entry name" value="ARM-like"/>
</dbReference>
<evidence type="ECO:0000313" key="4">
    <source>
        <dbReference type="Proteomes" id="UP001527925"/>
    </source>
</evidence>
<feature type="compositionally biased region" description="Polar residues" evidence="1">
    <location>
        <begin position="1082"/>
        <end position="1094"/>
    </location>
</feature>
<proteinExistence type="predicted"/>